<dbReference type="SUPFAM" id="SSF53163">
    <property type="entry name" value="HybD-like"/>
    <property type="match status" value="1"/>
</dbReference>
<evidence type="ECO:0000256" key="2">
    <source>
        <dbReference type="ARBA" id="ARBA00022670"/>
    </source>
</evidence>
<dbReference type="RefSeq" id="WP_011792153.1">
    <property type="nucleotide sequence ID" value="NC_008751.1"/>
</dbReference>
<dbReference type="KEGG" id="dvl:Dvul_1247"/>
<dbReference type="CDD" id="cd06062">
    <property type="entry name" value="H2MP_MemB-H2up"/>
    <property type="match status" value="1"/>
</dbReference>
<keyword evidence="2 5" id="KW-0645">Protease</keyword>
<dbReference type="PANTHER" id="PTHR30302">
    <property type="entry name" value="HYDROGENASE 1 MATURATION PROTEASE"/>
    <property type="match status" value="1"/>
</dbReference>
<evidence type="ECO:0000256" key="3">
    <source>
        <dbReference type="ARBA" id="ARBA00022750"/>
    </source>
</evidence>
<dbReference type="GO" id="GO:0004190">
    <property type="term" value="F:aspartic-type endopeptidase activity"/>
    <property type="evidence" value="ECO:0007669"/>
    <property type="project" value="UniProtKB-KW"/>
</dbReference>
<evidence type="ECO:0000256" key="4">
    <source>
        <dbReference type="ARBA" id="ARBA00022801"/>
    </source>
</evidence>
<evidence type="ECO:0000313" key="5">
    <source>
        <dbReference type="EMBL" id="ABM28266.1"/>
    </source>
</evidence>
<accession>A0A0H3A871</accession>
<sequence>MKKLLVLGIGNMLLTDDGVGVFAAQELMKETWPESVTIMEAGTFTQDIFYLFEGYDALLVLDIIHTGAEPGTIYRLSEEDLVQKESQRLSIHDIDLIDSLRMAEMLGGKKPTMHVLGMEPFDYTTWNIGLSAPLSERYPAFLQLAREEIQAILASF</sequence>
<keyword evidence="4" id="KW-0378">Hydrolase</keyword>
<name>A0A0H3A871_NITV4</name>
<dbReference type="EMBL" id="CP000527">
    <property type="protein sequence ID" value="ABM28266.1"/>
    <property type="molecule type" value="Genomic_DNA"/>
</dbReference>
<dbReference type="Gene3D" id="3.40.50.1450">
    <property type="entry name" value="HybD-like"/>
    <property type="match status" value="1"/>
</dbReference>
<keyword evidence="3" id="KW-0064">Aspartyl protease</keyword>
<dbReference type="NCBIfam" id="NF045519">
    <property type="entry name" value="NiFeSe_H2_mat"/>
    <property type="match status" value="1"/>
</dbReference>
<dbReference type="PANTHER" id="PTHR30302:SF1">
    <property type="entry name" value="HYDROGENASE 2 MATURATION PROTEASE"/>
    <property type="match status" value="1"/>
</dbReference>
<dbReference type="InterPro" id="IPR023430">
    <property type="entry name" value="Pept_HybD-like_dom_sf"/>
</dbReference>
<dbReference type="GO" id="GO:0008047">
    <property type="term" value="F:enzyme activator activity"/>
    <property type="evidence" value="ECO:0007669"/>
    <property type="project" value="InterPro"/>
</dbReference>
<evidence type="ECO:0000313" key="6">
    <source>
        <dbReference type="Proteomes" id="UP000009173"/>
    </source>
</evidence>
<evidence type="ECO:0000256" key="1">
    <source>
        <dbReference type="ARBA" id="ARBA00006814"/>
    </source>
</evidence>
<organism evidence="5 6">
    <name type="scientific">Nitratidesulfovibrio vulgaris (strain DP4)</name>
    <name type="common">Desulfovibrio vulgaris</name>
    <dbReference type="NCBI Taxonomy" id="391774"/>
    <lineage>
        <taxon>Bacteria</taxon>
        <taxon>Pseudomonadati</taxon>
        <taxon>Thermodesulfobacteriota</taxon>
        <taxon>Desulfovibrionia</taxon>
        <taxon>Desulfovibrionales</taxon>
        <taxon>Desulfovibrionaceae</taxon>
        <taxon>Nitratidesulfovibrio</taxon>
    </lineage>
</organism>
<dbReference type="AlphaFoldDB" id="A0A0H3A871"/>
<reference evidence="6" key="1">
    <citation type="journal article" date="2009" name="Environ. Microbiol.">
        <title>Contribution of mobile genetic elements to Desulfovibrio vulgaris genome plasticity.</title>
        <authorList>
            <person name="Walker C.B."/>
            <person name="Stolyar S."/>
            <person name="Chivian D."/>
            <person name="Pinel N."/>
            <person name="Gabster J.A."/>
            <person name="Dehal P.S."/>
            <person name="He Z."/>
            <person name="Yang Z.K."/>
            <person name="Yen H.C."/>
            <person name="Zhou J."/>
            <person name="Wall J.D."/>
            <person name="Hazen T.C."/>
            <person name="Arkin A.P."/>
            <person name="Stahl D.A."/>
        </authorList>
    </citation>
    <scope>NUCLEOTIDE SEQUENCE [LARGE SCALE GENOMIC DNA]</scope>
    <source>
        <strain evidence="6">DP4</strain>
    </source>
</reference>
<dbReference type="Proteomes" id="UP000009173">
    <property type="component" value="Chromosome"/>
</dbReference>
<dbReference type="Pfam" id="PF01750">
    <property type="entry name" value="HycI"/>
    <property type="match status" value="1"/>
</dbReference>
<proteinExistence type="inferred from homology"/>
<protein>
    <submittedName>
        <fullName evidence="5">Hydrogenase maturation protease</fullName>
    </submittedName>
</protein>
<dbReference type="HOGENOM" id="CLU_099037_1_0_7"/>
<dbReference type="NCBIfam" id="TIGR00072">
    <property type="entry name" value="hydrog_prot"/>
    <property type="match status" value="1"/>
</dbReference>
<dbReference type="InterPro" id="IPR000671">
    <property type="entry name" value="Peptidase_A31"/>
</dbReference>
<dbReference type="GO" id="GO:0016485">
    <property type="term" value="P:protein processing"/>
    <property type="evidence" value="ECO:0007669"/>
    <property type="project" value="TreeGrafter"/>
</dbReference>
<comment type="similarity">
    <text evidence="1">Belongs to the peptidase A31 family.</text>
</comment>
<dbReference type="PRINTS" id="PR00446">
    <property type="entry name" value="HYDRGNUPTAKE"/>
</dbReference>
<gene>
    <name evidence="5" type="ordered locus">Dvul_1247</name>
</gene>